<name>A0AAV4BFZ9_9GAST</name>
<dbReference type="Proteomes" id="UP000735302">
    <property type="component" value="Unassembled WGS sequence"/>
</dbReference>
<gene>
    <name evidence="1" type="ORF">PoB_004458300</name>
</gene>
<comment type="caution">
    <text evidence="1">The sequence shown here is derived from an EMBL/GenBank/DDBJ whole genome shotgun (WGS) entry which is preliminary data.</text>
</comment>
<organism evidence="1 2">
    <name type="scientific">Plakobranchus ocellatus</name>
    <dbReference type="NCBI Taxonomy" id="259542"/>
    <lineage>
        <taxon>Eukaryota</taxon>
        <taxon>Metazoa</taxon>
        <taxon>Spiralia</taxon>
        <taxon>Lophotrochozoa</taxon>
        <taxon>Mollusca</taxon>
        <taxon>Gastropoda</taxon>
        <taxon>Heterobranchia</taxon>
        <taxon>Euthyneura</taxon>
        <taxon>Panpulmonata</taxon>
        <taxon>Sacoglossa</taxon>
        <taxon>Placobranchoidea</taxon>
        <taxon>Plakobranchidae</taxon>
        <taxon>Plakobranchus</taxon>
    </lineage>
</organism>
<dbReference type="EMBL" id="BLXT01004927">
    <property type="protein sequence ID" value="GFO18078.1"/>
    <property type="molecule type" value="Genomic_DNA"/>
</dbReference>
<dbReference type="AlphaFoldDB" id="A0AAV4BFZ9"/>
<sequence length="88" mass="9676">MERNPQINILRRNRQNGQLIKLRLCPLTGLDLDSTAAGTVSKGACHSSLSHSRSEAPGLKCLQCGFLQRGFLVEGPSLCKNVELVWRS</sequence>
<evidence type="ECO:0000313" key="2">
    <source>
        <dbReference type="Proteomes" id="UP000735302"/>
    </source>
</evidence>
<keyword evidence="2" id="KW-1185">Reference proteome</keyword>
<proteinExistence type="predicted"/>
<reference evidence="1 2" key="1">
    <citation type="journal article" date="2021" name="Elife">
        <title>Chloroplast acquisition without the gene transfer in kleptoplastic sea slugs, Plakobranchus ocellatus.</title>
        <authorList>
            <person name="Maeda T."/>
            <person name="Takahashi S."/>
            <person name="Yoshida T."/>
            <person name="Shimamura S."/>
            <person name="Takaki Y."/>
            <person name="Nagai Y."/>
            <person name="Toyoda A."/>
            <person name="Suzuki Y."/>
            <person name="Arimoto A."/>
            <person name="Ishii H."/>
            <person name="Satoh N."/>
            <person name="Nishiyama T."/>
            <person name="Hasebe M."/>
            <person name="Maruyama T."/>
            <person name="Minagawa J."/>
            <person name="Obokata J."/>
            <person name="Shigenobu S."/>
        </authorList>
    </citation>
    <scope>NUCLEOTIDE SEQUENCE [LARGE SCALE GENOMIC DNA]</scope>
</reference>
<protein>
    <submittedName>
        <fullName evidence="1">Uncharacterized protein</fullName>
    </submittedName>
</protein>
<accession>A0AAV4BFZ9</accession>
<evidence type="ECO:0000313" key="1">
    <source>
        <dbReference type="EMBL" id="GFO18078.1"/>
    </source>
</evidence>